<name>A0ABX5EHT2_9MICO</name>
<comment type="caution">
    <text evidence="3">The sequence shown here is derived from an EMBL/GenBank/DDBJ whole genome shotgun (WGS) entry which is preliminary data.</text>
</comment>
<evidence type="ECO:0000256" key="1">
    <source>
        <dbReference type="SAM" id="MobiDB-lite"/>
    </source>
</evidence>
<dbReference type="Proteomes" id="UP000239895">
    <property type="component" value="Unassembled WGS sequence"/>
</dbReference>
<keyword evidence="2" id="KW-0812">Transmembrane</keyword>
<feature type="compositionally biased region" description="Low complexity" evidence="1">
    <location>
        <begin position="21"/>
        <end position="33"/>
    </location>
</feature>
<evidence type="ECO:0000256" key="2">
    <source>
        <dbReference type="SAM" id="Phobius"/>
    </source>
</evidence>
<dbReference type="EMBL" id="PVTX01000001">
    <property type="protein sequence ID" value="PRZ10037.1"/>
    <property type="molecule type" value="Genomic_DNA"/>
</dbReference>
<keyword evidence="2" id="KW-1133">Transmembrane helix</keyword>
<feature type="compositionally biased region" description="Basic and acidic residues" evidence="1">
    <location>
        <begin position="1"/>
        <end position="17"/>
    </location>
</feature>
<gene>
    <name evidence="3" type="ORF">BCL65_101175</name>
</gene>
<proteinExistence type="predicted"/>
<keyword evidence="4" id="KW-1185">Reference proteome</keyword>
<dbReference type="InterPro" id="IPR009937">
    <property type="entry name" value="Phage_holin_3_6"/>
</dbReference>
<keyword evidence="2" id="KW-0472">Membrane</keyword>
<organism evidence="3 4">
    <name type="scientific">Isoptericola halotolerans</name>
    <dbReference type="NCBI Taxonomy" id="300560"/>
    <lineage>
        <taxon>Bacteria</taxon>
        <taxon>Bacillati</taxon>
        <taxon>Actinomycetota</taxon>
        <taxon>Actinomycetes</taxon>
        <taxon>Micrococcales</taxon>
        <taxon>Promicromonosporaceae</taxon>
        <taxon>Isoptericola</taxon>
    </lineage>
</organism>
<dbReference type="Pfam" id="PF07332">
    <property type="entry name" value="Phage_holin_3_6"/>
    <property type="match status" value="1"/>
</dbReference>
<accession>A0ABX5EHT2</accession>
<feature type="transmembrane region" description="Helical" evidence="2">
    <location>
        <begin position="79"/>
        <end position="102"/>
    </location>
</feature>
<feature type="region of interest" description="Disordered" evidence="1">
    <location>
        <begin position="140"/>
        <end position="162"/>
    </location>
</feature>
<protein>
    <submittedName>
        <fullName evidence="3">Superfamily III holin-X</fullName>
    </submittedName>
</protein>
<evidence type="ECO:0000313" key="3">
    <source>
        <dbReference type="EMBL" id="PRZ10037.1"/>
    </source>
</evidence>
<reference evidence="3 4" key="1">
    <citation type="submission" date="2018-03" db="EMBL/GenBank/DDBJ databases">
        <title>Comparative analysis of microorganisms from saline springs in Andes Mountain Range, Colombia.</title>
        <authorList>
            <person name="Rubin E."/>
        </authorList>
    </citation>
    <scope>NUCLEOTIDE SEQUENCE [LARGE SCALE GENOMIC DNA]</scope>
    <source>
        <strain evidence="3 4">CG 23</strain>
    </source>
</reference>
<sequence length="162" mass="16952">MSTDPDAHRFSEADRTVPRRTGTFSGASGTAGTDPGQRSLGELVSEVTQDLSTLMRQEIELAKAEATESAKNAGKGAGLLGGAGYSAGMTAFFLSVALWWALGTLMGLGWSALVVAVIWAVVAGVLAAVGRKEVQRTQGLPRTTDSLKKIPHALRGQEEKNP</sequence>
<feature type="region of interest" description="Disordered" evidence="1">
    <location>
        <begin position="1"/>
        <end position="40"/>
    </location>
</feature>
<feature type="transmembrane region" description="Helical" evidence="2">
    <location>
        <begin position="108"/>
        <end position="129"/>
    </location>
</feature>
<evidence type="ECO:0000313" key="4">
    <source>
        <dbReference type="Proteomes" id="UP000239895"/>
    </source>
</evidence>
<dbReference type="RefSeq" id="WP_106264318.1">
    <property type="nucleotide sequence ID" value="NZ_PVTX01000001.1"/>
</dbReference>